<evidence type="ECO:0000313" key="2">
    <source>
        <dbReference type="EMBL" id="KAF2496209.1"/>
    </source>
</evidence>
<reference evidence="2" key="1">
    <citation type="journal article" date="2020" name="Stud. Mycol.">
        <title>101 Dothideomycetes genomes: a test case for predicting lifestyles and emergence of pathogens.</title>
        <authorList>
            <person name="Haridas S."/>
            <person name="Albert R."/>
            <person name="Binder M."/>
            <person name="Bloem J."/>
            <person name="Labutti K."/>
            <person name="Salamov A."/>
            <person name="Andreopoulos B."/>
            <person name="Baker S."/>
            <person name="Barry K."/>
            <person name="Bills G."/>
            <person name="Bluhm B."/>
            <person name="Cannon C."/>
            <person name="Castanera R."/>
            <person name="Culley D."/>
            <person name="Daum C."/>
            <person name="Ezra D."/>
            <person name="Gonzalez J."/>
            <person name="Henrissat B."/>
            <person name="Kuo A."/>
            <person name="Liang C."/>
            <person name="Lipzen A."/>
            <person name="Lutzoni F."/>
            <person name="Magnuson J."/>
            <person name="Mondo S."/>
            <person name="Nolan M."/>
            <person name="Ohm R."/>
            <person name="Pangilinan J."/>
            <person name="Park H.-J."/>
            <person name="Ramirez L."/>
            <person name="Alfaro M."/>
            <person name="Sun H."/>
            <person name="Tritt A."/>
            <person name="Yoshinaga Y."/>
            <person name="Zwiers L.-H."/>
            <person name="Turgeon B."/>
            <person name="Goodwin S."/>
            <person name="Spatafora J."/>
            <person name="Crous P."/>
            <person name="Grigoriev I."/>
        </authorList>
    </citation>
    <scope>NUCLEOTIDE SEQUENCE</scope>
    <source>
        <strain evidence="2">CBS 269.34</strain>
    </source>
</reference>
<sequence>MGPAKSSITMAATPKATELRKQLGYGPGTAGASFCNDVRSFIANYRTRSDLSGAELYIWNPSPEHQTGLEEMTAAFLRRRGSFYWPDNSTSDKYNALRLSRDHLKITDLLKKLISRFNKLEYIKQHEQRNNKDKITAEIDEIVDNSTDARDTSPETPLESHSGMLPNFNPTRLEGERSASPSAADPVDLAAEEGSPAPPDPVGNEQDQHPGLQARSFAKKSRNPYYIQKEKDSATRTVGSKRPASAEDISPHKTAQRRKISRFESDDDELYSEDSDHSAAAAPSVSIYEARTTGRDRKGPKNYYDTEAEKRILEAIESQRSTGALENDVVQSQEESLVILSAHTMDTQSQDSVIEREIPARRTFVRAQPTPLSRAAMFNMEDERIPAPHPPAAPTPLSNAAISNMEDALMTTTRPPAAPTPFSNAATSFAATSFAATSFAAASFTEDGQPTTRPPAAPRSTTLAPAEKRQSTGPPSHRVTPTTPRLPRPKLDYSYSIILSRTPVLSTKNWYPEGNFQDMTLAQLFLELELDANVCGLVFSLEGPNLRHKGGLIDRGDEAKFQVMKRNLNRWVNVCSDNHRGSGEPLDLYVDIEIVRDEEEGLDEETEDEDEEIW</sequence>
<protein>
    <submittedName>
        <fullName evidence="2">Uncharacterized protein</fullName>
    </submittedName>
</protein>
<feature type="region of interest" description="Disordered" evidence="1">
    <location>
        <begin position="444"/>
        <end position="488"/>
    </location>
</feature>
<keyword evidence="3" id="KW-1185">Reference proteome</keyword>
<proteinExistence type="predicted"/>
<evidence type="ECO:0000313" key="3">
    <source>
        <dbReference type="Proteomes" id="UP000799750"/>
    </source>
</evidence>
<evidence type="ECO:0000256" key="1">
    <source>
        <dbReference type="SAM" id="MobiDB-lite"/>
    </source>
</evidence>
<accession>A0A6A6QVL2</accession>
<organism evidence="2 3">
    <name type="scientific">Lophium mytilinum</name>
    <dbReference type="NCBI Taxonomy" id="390894"/>
    <lineage>
        <taxon>Eukaryota</taxon>
        <taxon>Fungi</taxon>
        <taxon>Dikarya</taxon>
        <taxon>Ascomycota</taxon>
        <taxon>Pezizomycotina</taxon>
        <taxon>Dothideomycetes</taxon>
        <taxon>Pleosporomycetidae</taxon>
        <taxon>Mytilinidiales</taxon>
        <taxon>Mytilinidiaceae</taxon>
        <taxon>Lophium</taxon>
    </lineage>
</organism>
<name>A0A6A6QVL2_9PEZI</name>
<dbReference type="EMBL" id="MU004188">
    <property type="protein sequence ID" value="KAF2496209.1"/>
    <property type="molecule type" value="Genomic_DNA"/>
</dbReference>
<dbReference type="AlphaFoldDB" id="A0A6A6QVL2"/>
<feature type="region of interest" description="Disordered" evidence="1">
    <location>
        <begin position="141"/>
        <end position="303"/>
    </location>
</feature>
<gene>
    <name evidence="2" type="ORF">BU16DRAFT_370277</name>
</gene>
<dbReference type="Proteomes" id="UP000799750">
    <property type="component" value="Unassembled WGS sequence"/>
</dbReference>
<dbReference type="OrthoDB" id="5138733at2759"/>